<dbReference type="PRINTS" id="PR00455">
    <property type="entry name" value="HTHTETR"/>
</dbReference>
<keyword evidence="1" id="KW-0805">Transcription regulation</keyword>
<organism evidence="6 7">
    <name type="scientific">Actinomadura barringtoniae</name>
    <dbReference type="NCBI Taxonomy" id="1427535"/>
    <lineage>
        <taxon>Bacteria</taxon>
        <taxon>Bacillati</taxon>
        <taxon>Actinomycetota</taxon>
        <taxon>Actinomycetes</taxon>
        <taxon>Streptosporangiales</taxon>
        <taxon>Thermomonosporaceae</taxon>
        <taxon>Actinomadura</taxon>
    </lineage>
</organism>
<keyword evidence="2 4" id="KW-0238">DNA-binding</keyword>
<evidence type="ECO:0000256" key="3">
    <source>
        <dbReference type="ARBA" id="ARBA00023163"/>
    </source>
</evidence>
<dbReference type="InterPro" id="IPR050109">
    <property type="entry name" value="HTH-type_TetR-like_transc_reg"/>
</dbReference>
<dbReference type="GO" id="GO:0000976">
    <property type="term" value="F:transcription cis-regulatory region binding"/>
    <property type="evidence" value="ECO:0007669"/>
    <property type="project" value="TreeGrafter"/>
</dbReference>
<evidence type="ECO:0000256" key="1">
    <source>
        <dbReference type="ARBA" id="ARBA00023015"/>
    </source>
</evidence>
<dbReference type="AlphaFoldDB" id="A0A939PDI4"/>
<dbReference type="PANTHER" id="PTHR30055">
    <property type="entry name" value="HTH-TYPE TRANSCRIPTIONAL REGULATOR RUTR"/>
    <property type="match status" value="1"/>
</dbReference>
<dbReference type="GO" id="GO:0003700">
    <property type="term" value="F:DNA-binding transcription factor activity"/>
    <property type="evidence" value="ECO:0007669"/>
    <property type="project" value="TreeGrafter"/>
</dbReference>
<reference evidence="6" key="1">
    <citation type="submission" date="2021-03" db="EMBL/GenBank/DDBJ databases">
        <authorList>
            <person name="Kanchanasin P."/>
            <person name="Saeng-In P."/>
            <person name="Phongsopitanun W."/>
            <person name="Yuki M."/>
            <person name="Kudo T."/>
            <person name="Ohkuma M."/>
            <person name="Tanasupawat S."/>
        </authorList>
    </citation>
    <scope>NUCLEOTIDE SEQUENCE</scope>
    <source>
        <strain evidence="6">GKU 128</strain>
    </source>
</reference>
<dbReference type="SUPFAM" id="SSF46689">
    <property type="entry name" value="Homeodomain-like"/>
    <property type="match status" value="1"/>
</dbReference>
<feature type="domain" description="HTH tetR-type" evidence="5">
    <location>
        <begin position="68"/>
        <end position="128"/>
    </location>
</feature>
<gene>
    <name evidence="6" type="ORF">J4573_24290</name>
</gene>
<dbReference type="Pfam" id="PF00440">
    <property type="entry name" value="TetR_N"/>
    <property type="match status" value="1"/>
</dbReference>
<evidence type="ECO:0000313" key="6">
    <source>
        <dbReference type="EMBL" id="MBO2450242.1"/>
    </source>
</evidence>
<dbReference type="SUPFAM" id="SSF48498">
    <property type="entry name" value="Tetracyclin repressor-like, C-terminal domain"/>
    <property type="match status" value="1"/>
</dbReference>
<evidence type="ECO:0000256" key="4">
    <source>
        <dbReference type="PROSITE-ProRule" id="PRU00335"/>
    </source>
</evidence>
<dbReference type="InterPro" id="IPR041669">
    <property type="entry name" value="TetR_C_15"/>
</dbReference>
<dbReference type="InterPro" id="IPR001647">
    <property type="entry name" value="HTH_TetR"/>
</dbReference>
<dbReference type="Proteomes" id="UP000669179">
    <property type="component" value="Unassembled WGS sequence"/>
</dbReference>
<dbReference type="InterPro" id="IPR036271">
    <property type="entry name" value="Tet_transcr_reg_TetR-rel_C_sf"/>
</dbReference>
<keyword evidence="3" id="KW-0804">Transcription</keyword>
<dbReference type="Gene3D" id="1.10.357.10">
    <property type="entry name" value="Tetracycline Repressor, domain 2"/>
    <property type="match status" value="1"/>
</dbReference>
<comment type="caution">
    <text evidence="6">The sequence shown here is derived from an EMBL/GenBank/DDBJ whole genome shotgun (WGS) entry which is preliminary data.</text>
</comment>
<accession>A0A939PDI4</accession>
<dbReference type="InterPro" id="IPR009057">
    <property type="entry name" value="Homeodomain-like_sf"/>
</dbReference>
<keyword evidence="7" id="KW-1185">Reference proteome</keyword>
<evidence type="ECO:0000256" key="2">
    <source>
        <dbReference type="ARBA" id="ARBA00023125"/>
    </source>
</evidence>
<name>A0A939PDI4_9ACTN</name>
<feature type="DNA-binding region" description="H-T-H motif" evidence="4">
    <location>
        <begin position="91"/>
        <end position="110"/>
    </location>
</feature>
<dbReference type="PROSITE" id="PS50977">
    <property type="entry name" value="HTH_TETR_2"/>
    <property type="match status" value="1"/>
</dbReference>
<evidence type="ECO:0000259" key="5">
    <source>
        <dbReference type="PROSITE" id="PS50977"/>
    </source>
</evidence>
<dbReference type="PANTHER" id="PTHR30055:SF234">
    <property type="entry name" value="HTH-TYPE TRANSCRIPTIONAL REGULATOR BETI"/>
    <property type="match status" value="1"/>
</dbReference>
<proteinExistence type="predicted"/>
<sequence length="253" mass="28088">MLHRLPDPVGVRGQFGLNVDRLHPRIVSNCSVFWLLAFAEARVGQERFRVGTTKRLKPRKQPRQERAVETHDRILAAAARVFAEHGYAAGTTNRIAAAAGHSIGSLYQYFPNKDAILAELVTAHAESGIAAVTRRLEGGLPESLDGKIRVFVRAAMDNHRDDPALHRVLFEEAPRPPDLLAMLHTAEEQAIEAAQALLAEAPEVRVADLAMAARLVVNSIESLVHRFYAHGETEQAERFENELVAMLHRYLTC</sequence>
<evidence type="ECO:0000313" key="7">
    <source>
        <dbReference type="Proteomes" id="UP000669179"/>
    </source>
</evidence>
<protein>
    <submittedName>
        <fullName evidence="6">TetR family transcriptional regulator</fullName>
    </submittedName>
</protein>
<dbReference type="Pfam" id="PF17918">
    <property type="entry name" value="TetR_C_15"/>
    <property type="match status" value="1"/>
</dbReference>
<dbReference type="EMBL" id="JAGEOJ010000010">
    <property type="protein sequence ID" value="MBO2450242.1"/>
    <property type="molecule type" value="Genomic_DNA"/>
</dbReference>